<dbReference type="Pfam" id="PF13649">
    <property type="entry name" value="Methyltransf_25"/>
    <property type="match status" value="1"/>
</dbReference>
<evidence type="ECO:0000256" key="1">
    <source>
        <dbReference type="ARBA" id="ARBA00022679"/>
    </source>
</evidence>
<dbReference type="PANTHER" id="PTHR42700">
    <property type="entry name" value="SULFATE ADENYLYLTRANSFERASE"/>
    <property type="match status" value="1"/>
</dbReference>
<dbReference type="SUPFAM" id="SSF53335">
    <property type="entry name" value="S-adenosyl-L-methionine-dependent methyltransferases"/>
    <property type="match status" value="1"/>
</dbReference>
<comment type="caution">
    <text evidence="4">The sequence shown here is derived from an EMBL/GenBank/DDBJ whole genome shotgun (WGS) entry which is preliminary data.</text>
</comment>
<gene>
    <name evidence="4" type="ORF">O4H49_16260</name>
</gene>
<keyword evidence="5" id="KW-1185">Reference proteome</keyword>
<dbReference type="Gene3D" id="3.40.50.150">
    <property type="entry name" value="Vaccinia Virus protein VP39"/>
    <property type="match status" value="1"/>
</dbReference>
<dbReference type="InterPro" id="IPR029063">
    <property type="entry name" value="SAM-dependent_MTases_sf"/>
</dbReference>
<sequence length="381" mass="42952">MKIENGIIWVSGYSASGKTTIGRKVENKLKEHGYSCIFLDGDDLRAILANKWGYNKSDRVELAKVYFHLSSHLAAQGFIVIISAVAMYDEVRIWLKENVSHSIEVFLDVPDKERRRRDGLTKGIYTDNTDFESLYDFPQSPDLTIENHGDINPELAASQIVDHFLSLDEQITSDRGRKKHWNSYYSQKDAPNTPSAFALHVNSQLTSRSKILEIGCGNGRDASFFADSGHNVFALDASEAAIDYCLHNYSGQNINFSTGTINLLSKDKNTQFDVIFSRFCLHAMTLSEEIEFWDIAAKLLSKNGSVFIECRSINDPLAREGEVLSPTERIAGHYRRFIVLDELTQRVKNTGLQITQSIESDGLAKYKDENPVIIRLTAHKS</sequence>
<evidence type="ECO:0000259" key="2">
    <source>
        <dbReference type="Pfam" id="PF01583"/>
    </source>
</evidence>
<name>A0ABT4LMK7_9PROT</name>
<keyword evidence="1 4" id="KW-0808">Transferase</keyword>
<dbReference type="InterPro" id="IPR050512">
    <property type="entry name" value="Sulf_AdTrans/APS_kinase"/>
</dbReference>
<dbReference type="CDD" id="cd02440">
    <property type="entry name" value="AdoMet_MTases"/>
    <property type="match status" value="1"/>
</dbReference>
<evidence type="ECO:0000313" key="5">
    <source>
        <dbReference type="Proteomes" id="UP001069802"/>
    </source>
</evidence>
<dbReference type="InterPro" id="IPR027417">
    <property type="entry name" value="P-loop_NTPase"/>
</dbReference>
<dbReference type="InterPro" id="IPR059117">
    <property type="entry name" value="APS_kinase_dom"/>
</dbReference>
<dbReference type="InterPro" id="IPR041698">
    <property type="entry name" value="Methyltransf_25"/>
</dbReference>
<dbReference type="Proteomes" id="UP001069802">
    <property type="component" value="Unassembled WGS sequence"/>
</dbReference>
<dbReference type="RefSeq" id="WP_269424492.1">
    <property type="nucleotide sequence ID" value="NZ_JAPWGY010000007.1"/>
</dbReference>
<dbReference type="PANTHER" id="PTHR42700:SF1">
    <property type="entry name" value="SULFATE ADENYLYLTRANSFERASE"/>
    <property type="match status" value="1"/>
</dbReference>
<dbReference type="SUPFAM" id="SSF52540">
    <property type="entry name" value="P-loop containing nucleoside triphosphate hydrolases"/>
    <property type="match status" value="1"/>
</dbReference>
<feature type="domain" description="APS kinase" evidence="2">
    <location>
        <begin position="7"/>
        <end position="145"/>
    </location>
</feature>
<accession>A0ABT4LMK7</accession>
<dbReference type="GO" id="GO:0004020">
    <property type="term" value="F:adenylylsulfate kinase activity"/>
    <property type="evidence" value="ECO:0007669"/>
    <property type="project" value="UniProtKB-EC"/>
</dbReference>
<dbReference type="Pfam" id="PF01583">
    <property type="entry name" value="APS_kinase"/>
    <property type="match status" value="1"/>
</dbReference>
<feature type="domain" description="Methyltransferase" evidence="3">
    <location>
        <begin position="211"/>
        <end position="304"/>
    </location>
</feature>
<organism evidence="4 5">
    <name type="scientific">Kiloniella laminariae</name>
    <dbReference type="NCBI Taxonomy" id="454162"/>
    <lineage>
        <taxon>Bacteria</taxon>
        <taxon>Pseudomonadati</taxon>
        <taxon>Pseudomonadota</taxon>
        <taxon>Alphaproteobacteria</taxon>
        <taxon>Rhodospirillales</taxon>
        <taxon>Kiloniellaceae</taxon>
        <taxon>Kiloniella</taxon>
    </lineage>
</organism>
<protein>
    <submittedName>
        <fullName evidence="4">Adenylyl-sulfate kinase</fullName>
        <ecNumber evidence="4">2.7.1.25</ecNumber>
    </submittedName>
</protein>
<proteinExistence type="predicted"/>
<reference evidence="4" key="1">
    <citation type="submission" date="2022-12" db="EMBL/GenBank/DDBJ databases">
        <title>Bacterial isolates from different developmental stages of Nematostella vectensis.</title>
        <authorList>
            <person name="Fraune S."/>
        </authorList>
    </citation>
    <scope>NUCLEOTIDE SEQUENCE</scope>
    <source>
        <strain evidence="4">G21630-S1</strain>
    </source>
</reference>
<evidence type="ECO:0000259" key="3">
    <source>
        <dbReference type="Pfam" id="PF13649"/>
    </source>
</evidence>
<evidence type="ECO:0000313" key="4">
    <source>
        <dbReference type="EMBL" id="MCZ4282341.1"/>
    </source>
</evidence>
<dbReference type="Gene3D" id="3.40.50.300">
    <property type="entry name" value="P-loop containing nucleotide triphosphate hydrolases"/>
    <property type="match status" value="1"/>
</dbReference>
<dbReference type="EMBL" id="JAPWGY010000007">
    <property type="protein sequence ID" value="MCZ4282341.1"/>
    <property type="molecule type" value="Genomic_DNA"/>
</dbReference>
<keyword evidence="4" id="KW-0418">Kinase</keyword>
<dbReference type="EC" id="2.7.1.25" evidence="4"/>